<dbReference type="Proteomes" id="UP000674938">
    <property type="component" value="Unassembled WGS sequence"/>
</dbReference>
<keyword evidence="2" id="KW-0732">Signal</keyword>
<feature type="chain" id="PRO_5038058924" evidence="2">
    <location>
        <begin position="25"/>
        <end position="350"/>
    </location>
</feature>
<dbReference type="Gene3D" id="3.40.190.10">
    <property type="entry name" value="Periplasmic binding protein-like II"/>
    <property type="match status" value="2"/>
</dbReference>
<gene>
    <name evidence="3" type="ORF">I6N95_01820</name>
</gene>
<comment type="caution">
    <text evidence="3">The sequence shown here is derived from an EMBL/GenBank/DDBJ whole genome shotgun (WGS) entry which is preliminary data.</text>
</comment>
<sequence>MSVFKKVFKSVVLLGLVAALTACGSKDKEDATSENGNVAIDTLTVGFVPSRDPEEIVSATEPMKELIIKEMKNQGYDIKNVDITVGTNFEAVGESLAAGTLDVGFIPGGTYVLYDDGADVILTATRAGLSIDSEDPKEWNDNKPTAPTDKQAESYRALMIAGPSSKGQELAKKVNAGEKLSWDDLNGASWSVMSSSSPAGYIYPSLWMQENYNKNLSELKNIVQSDSYGSAFARLAAGQVDVLLTYADGRRDYEDTWKTEYKRDKDIWDETDVIGVTPAIFNDTISVSKNSDKMDDQLKTALQKAFINIGESEEGKDVISIYSHEGYKEATSKDYDSERKAQDLIKDLAK</sequence>
<dbReference type="RefSeq" id="WP_209524626.1">
    <property type="nucleotide sequence ID" value="NZ_JAEEGA010000001.1"/>
</dbReference>
<evidence type="ECO:0000256" key="1">
    <source>
        <dbReference type="SAM" id="MobiDB-lite"/>
    </source>
</evidence>
<evidence type="ECO:0000313" key="3">
    <source>
        <dbReference type="EMBL" id="MBP1039737.1"/>
    </source>
</evidence>
<accession>A0A940P871</accession>
<evidence type="ECO:0000313" key="4">
    <source>
        <dbReference type="Proteomes" id="UP000674938"/>
    </source>
</evidence>
<organism evidence="3 4">
    <name type="scientific">Vagococcus allomyrinae</name>
    <dbReference type="NCBI Taxonomy" id="2794353"/>
    <lineage>
        <taxon>Bacteria</taxon>
        <taxon>Bacillati</taxon>
        <taxon>Bacillota</taxon>
        <taxon>Bacilli</taxon>
        <taxon>Lactobacillales</taxon>
        <taxon>Enterococcaceae</taxon>
        <taxon>Vagococcus</taxon>
    </lineage>
</organism>
<dbReference type="Pfam" id="PF12974">
    <property type="entry name" value="Phosphonate-bd"/>
    <property type="match status" value="1"/>
</dbReference>
<protein>
    <submittedName>
        <fullName evidence="3">PhnD/SsuA/transferrin family substrate-binding protein</fullName>
    </submittedName>
</protein>
<proteinExistence type="predicted"/>
<evidence type="ECO:0000256" key="2">
    <source>
        <dbReference type="SAM" id="SignalP"/>
    </source>
</evidence>
<keyword evidence="4" id="KW-1185">Reference proteome</keyword>
<dbReference type="AlphaFoldDB" id="A0A940P871"/>
<name>A0A940P871_9ENTE</name>
<dbReference type="PROSITE" id="PS51257">
    <property type="entry name" value="PROKAR_LIPOPROTEIN"/>
    <property type="match status" value="1"/>
</dbReference>
<dbReference type="PANTHER" id="PTHR35841:SF1">
    <property type="entry name" value="PHOSPHONATES-BINDING PERIPLASMIC PROTEIN"/>
    <property type="match status" value="1"/>
</dbReference>
<reference evidence="3" key="1">
    <citation type="submission" date="2020-12" db="EMBL/GenBank/DDBJ databases">
        <title>Vagococcus allomyrinae sp. nov. and Enterococcus lavae sp. nov., isolated from the larvae of Allomyrina dichotoma.</title>
        <authorList>
            <person name="Lee S.D."/>
        </authorList>
    </citation>
    <scope>NUCLEOTIDE SEQUENCE</scope>
    <source>
        <strain evidence="3">BWB3-3</strain>
    </source>
</reference>
<dbReference type="SUPFAM" id="SSF53850">
    <property type="entry name" value="Periplasmic binding protein-like II"/>
    <property type="match status" value="1"/>
</dbReference>
<feature type="signal peptide" evidence="2">
    <location>
        <begin position="1"/>
        <end position="24"/>
    </location>
</feature>
<dbReference type="PANTHER" id="PTHR35841">
    <property type="entry name" value="PHOSPHONATES-BINDING PERIPLASMIC PROTEIN"/>
    <property type="match status" value="1"/>
</dbReference>
<feature type="region of interest" description="Disordered" evidence="1">
    <location>
        <begin position="132"/>
        <end position="151"/>
    </location>
</feature>
<dbReference type="EMBL" id="JAEEGA010000001">
    <property type="protein sequence ID" value="MBP1039737.1"/>
    <property type="molecule type" value="Genomic_DNA"/>
</dbReference>